<keyword evidence="4" id="KW-1185">Reference proteome</keyword>
<sequence>MARRHRRRRSEAAEDFLSARRRDPNLTWEEYERSRKLTHSTVMLEEERVRVAMIDKSLRSRASVDQPALSERAPSIPDEPLPPTPASPRVRTNWVSGRLRRQRANSDGTDDFDADDKEMLLGGASPSPVSSPSVLQPPHCVWRDVGDSASAGSGTPSSGSRPSSSGNHNSHRTRSNSTGNNSPRPSPSSSQRWLWELPDGKKCPPAWANARWGGDNRDAPPPVPPPSLRTRTPPIWAHPAFRPEGGAGTIVARSFTNDTGIYPSEMARVKPASLKYLFRRYKQDYDPGGHVPELVQWGRMVQPLAGHGSADFLCNFNVAYG</sequence>
<reference evidence="4" key="1">
    <citation type="submission" date="2010-07" db="EMBL/GenBank/DDBJ databases">
        <title>The genome sequence of Gaeumannomyces graminis var. tritici strain R3-111a-1.</title>
        <authorList>
            <consortium name="The Broad Institute Genome Sequencing Platform"/>
            <person name="Ma L.-J."/>
            <person name="Dead R."/>
            <person name="Young S."/>
            <person name="Zeng Q."/>
            <person name="Koehrsen M."/>
            <person name="Alvarado L."/>
            <person name="Berlin A."/>
            <person name="Chapman S.B."/>
            <person name="Chen Z."/>
            <person name="Freedman E."/>
            <person name="Gellesch M."/>
            <person name="Goldberg J."/>
            <person name="Griggs A."/>
            <person name="Gujja S."/>
            <person name="Heilman E.R."/>
            <person name="Heiman D."/>
            <person name="Hepburn T."/>
            <person name="Howarth C."/>
            <person name="Jen D."/>
            <person name="Larson L."/>
            <person name="Mehta T."/>
            <person name="Neiman D."/>
            <person name="Pearson M."/>
            <person name="Roberts A."/>
            <person name="Saif S."/>
            <person name="Shea T."/>
            <person name="Shenoy N."/>
            <person name="Sisk P."/>
            <person name="Stolte C."/>
            <person name="Sykes S."/>
            <person name="Walk T."/>
            <person name="White J."/>
            <person name="Yandava C."/>
            <person name="Haas B."/>
            <person name="Nusbaum C."/>
            <person name="Birren B."/>
        </authorList>
    </citation>
    <scope>NUCLEOTIDE SEQUENCE [LARGE SCALE GENOMIC DNA]</scope>
    <source>
        <strain evidence="4">R3-111a-1</strain>
    </source>
</reference>
<dbReference type="OrthoDB" id="5222624at2759"/>
<dbReference type="RefSeq" id="XP_009224855.1">
    <property type="nucleotide sequence ID" value="XM_009226591.1"/>
</dbReference>
<dbReference type="GeneID" id="20349207"/>
<protein>
    <submittedName>
        <fullName evidence="2 3">Uncharacterized protein</fullName>
    </submittedName>
</protein>
<proteinExistence type="predicted"/>
<feature type="compositionally biased region" description="Low complexity" evidence="1">
    <location>
        <begin position="175"/>
        <end position="190"/>
    </location>
</feature>
<gene>
    <name evidence="3" type="primary">20349207</name>
    <name evidence="2" type="ORF">GGTG_08749</name>
</gene>
<evidence type="ECO:0000313" key="2">
    <source>
        <dbReference type="EMBL" id="EJT74911.1"/>
    </source>
</evidence>
<reference evidence="2" key="3">
    <citation type="submission" date="2010-09" db="EMBL/GenBank/DDBJ databases">
        <title>Annotation of Gaeumannomyces graminis var. tritici R3-111a-1.</title>
        <authorList>
            <consortium name="The Broad Institute Genome Sequencing Platform"/>
            <person name="Ma L.-J."/>
            <person name="Dead R."/>
            <person name="Young S.K."/>
            <person name="Zeng Q."/>
            <person name="Gargeya S."/>
            <person name="Fitzgerald M."/>
            <person name="Haas B."/>
            <person name="Abouelleil A."/>
            <person name="Alvarado L."/>
            <person name="Arachchi H.M."/>
            <person name="Berlin A."/>
            <person name="Brown A."/>
            <person name="Chapman S.B."/>
            <person name="Chen Z."/>
            <person name="Dunbar C."/>
            <person name="Freedman E."/>
            <person name="Gearin G."/>
            <person name="Gellesch M."/>
            <person name="Goldberg J."/>
            <person name="Griggs A."/>
            <person name="Gujja S."/>
            <person name="Heiman D."/>
            <person name="Howarth C."/>
            <person name="Larson L."/>
            <person name="Lui A."/>
            <person name="MacDonald P.J.P."/>
            <person name="Mehta T."/>
            <person name="Montmayeur A."/>
            <person name="Murphy C."/>
            <person name="Neiman D."/>
            <person name="Pearson M."/>
            <person name="Priest M."/>
            <person name="Roberts A."/>
            <person name="Saif S."/>
            <person name="Shea T."/>
            <person name="Shenoy N."/>
            <person name="Sisk P."/>
            <person name="Stolte C."/>
            <person name="Sykes S."/>
            <person name="Yandava C."/>
            <person name="Wortman J."/>
            <person name="Nusbaum C."/>
            <person name="Birren B."/>
        </authorList>
    </citation>
    <scope>NUCLEOTIDE SEQUENCE</scope>
    <source>
        <strain evidence="2">R3-111a-1</strain>
    </source>
</reference>
<dbReference type="eggNOG" id="ENOG502T4JW">
    <property type="taxonomic scope" value="Eukaryota"/>
</dbReference>
<name>J3P5G0_GAET3</name>
<dbReference type="HOGENOM" id="CLU_866110_0_0_1"/>
<dbReference type="EnsemblFungi" id="EJT74911">
    <property type="protein sequence ID" value="EJT74911"/>
    <property type="gene ID" value="GGTG_08749"/>
</dbReference>
<feature type="region of interest" description="Disordered" evidence="1">
    <location>
        <begin position="55"/>
        <end position="227"/>
    </location>
</feature>
<feature type="compositionally biased region" description="Pro residues" evidence="1">
    <location>
        <begin position="77"/>
        <end position="86"/>
    </location>
</feature>
<evidence type="ECO:0000313" key="4">
    <source>
        <dbReference type="Proteomes" id="UP000006039"/>
    </source>
</evidence>
<dbReference type="Proteomes" id="UP000006039">
    <property type="component" value="Unassembled WGS sequence"/>
</dbReference>
<accession>J3P5G0</accession>
<organism evidence="2">
    <name type="scientific">Gaeumannomyces tritici (strain R3-111a-1)</name>
    <name type="common">Wheat and barley take-all root rot fungus</name>
    <name type="synonym">Gaeumannomyces graminis var. tritici</name>
    <dbReference type="NCBI Taxonomy" id="644352"/>
    <lineage>
        <taxon>Eukaryota</taxon>
        <taxon>Fungi</taxon>
        <taxon>Dikarya</taxon>
        <taxon>Ascomycota</taxon>
        <taxon>Pezizomycotina</taxon>
        <taxon>Sordariomycetes</taxon>
        <taxon>Sordariomycetidae</taxon>
        <taxon>Magnaporthales</taxon>
        <taxon>Magnaporthaceae</taxon>
        <taxon>Gaeumannomyces</taxon>
    </lineage>
</organism>
<evidence type="ECO:0000256" key="1">
    <source>
        <dbReference type="SAM" id="MobiDB-lite"/>
    </source>
</evidence>
<reference evidence="3" key="4">
    <citation type="journal article" date="2015" name="G3 (Bethesda)">
        <title>Genome sequences of three phytopathogenic species of the Magnaporthaceae family of fungi.</title>
        <authorList>
            <person name="Okagaki L.H."/>
            <person name="Nunes C.C."/>
            <person name="Sailsbery J."/>
            <person name="Clay B."/>
            <person name="Brown D."/>
            <person name="John T."/>
            <person name="Oh Y."/>
            <person name="Young N."/>
            <person name="Fitzgerald M."/>
            <person name="Haas B.J."/>
            <person name="Zeng Q."/>
            <person name="Young S."/>
            <person name="Adiconis X."/>
            <person name="Fan L."/>
            <person name="Levin J.Z."/>
            <person name="Mitchell T.K."/>
            <person name="Okubara P.A."/>
            <person name="Farman M.L."/>
            <person name="Kohn L.M."/>
            <person name="Birren B."/>
            <person name="Ma L.-J."/>
            <person name="Dean R.A."/>
        </authorList>
    </citation>
    <scope>NUCLEOTIDE SEQUENCE</scope>
    <source>
        <strain evidence="3">R3-111a-1</strain>
    </source>
</reference>
<dbReference type="VEuPathDB" id="FungiDB:GGTG_08749"/>
<feature type="compositionally biased region" description="Low complexity" evidence="1">
    <location>
        <begin position="148"/>
        <end position="168"/>
    </location>
</feature>
<reference evidence="3" key="5">
    <citation type="submission" date="2018-04" db="UniProtKB">
        <authorList>
            <consortium name="EnsemblFungi"/>
        </authorList>
    </citation>
    <scope>IDENTIFICATION</scope>
    <source>
        <strain evidence="3">R3-111a-1</strain>
    </source>
</reference>
<evidence type="ECO:0000313" key="3">
    <source>
        <dbReference type="EnsemblFungi" id="EJT74911"/>
    </source>
</evidence>
<dbReference type="AlphaFoldDB" id="J3P5G0"/>
<reference evidence="2" key="2">
    <citation type="submission" date="2010-07" db="EMBL/GenBank/DDBJ databases">
        <authorList>
            <consortium name="The Broad Institute Genome Sequencing Platform"/>
            <consortium name="Broad Institute Genome Sequencing Center for Infectious Disease"/>
            <person name="Ma L.-J."/>
            <person name="Dead R."/>
            <person name="Young S."/>
            <person name="Zeng Q."/>
            <person name="Koehrsen M."/>
            <person name="Alvarado L."/>
            <person name="Berlin A."/>
            <person name="Chapman S.B."/>
            <person name="Chen Z."/>
            <person name="Freedman E."/>
            <person name="Gellesch M."/>
            <person name="Goldberg J."/>
            <person name="Griggs A."/>
            <person name="Gujja S."/>
            <person name="Heilman E.R."/>
            <person name="Heiman D."/>
            <person name="Hepburn T."/>
            <person name="Howarth C."/>
            <person name="Jen D."/>
            <person name="Larson L."/>
            <person name="Mehta T."/>
            <person name="Neiman D."/>
            <person name="Pearson M."/>
            <person name="Roberts A."/>
            <person name="Saif S."/>
            <person name="Shea T."/>
            <person name="Shenoy N."/>
            <person name="Sisk P."/>
            <person name="Stolte C."/>
            <person name="Sykes S."/>
            <person name="Walk T."/>
            <person name="White J."/>
            <person name="Yandava C."/>
            <person name="Haas B."/>
            <person name="Nusbaum C."/>
            <person name="Birren B."/>
        </authorList>
    </citation>
    <scope>NUCLEOTIDE SEQUENCE</scope>
    <source>
        <strain evidence="2">R3-111a-1</strain>
    </source>
</reference>
<dbReference type="EMBL" id="GL385398">
    <property type="protein sequence ID" value="EJT74911.1"/>
    <property type="molecule type" value="Genomic_DNA"/>
</dbReference>
<feature type="compositionally biased region" description="Low complexity" evidence="1">
    <location>
        <begin position="125"/>
        <end position="138"/>
    </location>
</feature>